<organism evidence="1">
    <name type="scientific">hydrothermal vent metagenome</name>
    <dbReference type="NCBI Taxonomy" id="652676"/>
    <lineage>
        <taxon>unclassified sequences</taxon>
        <taxon>metagenomes</taxon>
        <taxon>ecological metagenomes</taxon>
    </lineage>
</organism>
<sequence>MSGQYFLEQVATVKILQQVTEVCAECYSNINIDDKIYYDMQNYRYICTNCSKDILKKMEQKIETVEEGTLFA</sequence>
<proteinExistence type="predicted"/>
<gene>
    <name evidence="1" type="ORF">MNB_SV-9-456</name>
</gene>
<evidence type="ECO:0000313" key="1">
    <source>
        <dbReference type="EMBL" id="SFV56859.1"/>
    </source>
</evidence>
<protein>
    <submittedName>
        <fullName evidence="1">Uncharacterized protein</fullName>
    </submittedName>
</protein>
<accession>A0A1W1BTK6</accession>
<dbReference type="AlphaFoldDB" id="A0A1W1BTK6"/>
<dbReference type="EMBL" id="FPHG01000031">
    <property type="protein sequence ID" value="SFV56859.1"/>
    <property type="molecule type" value="Genomic_DNA"/>
</dbReference>
<name>A0A1W1BTK6_9ZZZZ</name>
<reference evidence="1" key="1">
    <citation type="submission" date="2016-10" db="EMBL/GenBank/DDBJ databases">
        <authorList>
            <person name="de Groot N.N."/>
        </authorList>
    </citation>
    <scope>NUCLEOTIDE SEQUENCE</scope>
</reference>